<dbReference type="Gene3D" id="2.60.120.1080">
    <property type="match status" value="1"/>
</dbReference>
<dbReference type="Pfam" id="PF17993">
    <property type="entry name" value="HA70_C"/>
    <property type="match status" value="1"/>
</dbReference>
<organism evidence="2 3">
    <name type="scientific">Clostridium argentinense CDC 2741</name>
    <dbReference type="NCBI Taxonomy" id="1418104"/>
    <lineage>
        <taxon>Bacteria</taxon>
        <taxon>Bacillati</taxon>
        <taxon>Bacillota</taxon>
        <taxon>Clostridia</taxon>
        <taxon>Eubacteriales</taxon>
        <taxon>Clostridiaceae</taxon>
        <taxon>Clostridium</taxon>
    </lineage>
</organism>
<protein>
    <submittedName>
        <fullName evidence="2">Hemagglutinin components HA-22/23/53</fullName>
    </submittedName>
</protein>
<dbReference type="GO" id="GO:0005576">
    <property type="term" value="C:extracellular region"/>
    <property type="evidence" value="ECO:0007669"/>
    <property type="project" value="InterPro"/>
</dbReference>
<dbReference type="RefSeq" id="WP_039635747.1">
    <property type="nucleotide sequence ID" value="NZ_AYSO01000020.1"/>
</dbReference>
<evidence type="ECO:0000259" key="1">
    <source>
        <dbReference type="Pfam" id="PF17993"/>
    </source>
</evidence>
<dbReference type="PRINTS" id="PR01394">
    <property type="entry name" value="CLENTEROTOXN"/>
</dbReference>
<dbReference type="OrthoDB" id="1917186at2"/>
<reference evidence="2 3" key="1">
    <citation type="journal article" date="2015" name="Infect. Genet. Evol.">
        <title>Genomic sequences of six botulinum neurotoxin-producing strains representing three clostridial species illustrate the mobility and diversity of botulinum neurotoxin genes.</title>
        <authorList>
            <person name="Smith T.J."/>
            <person name="Hill K.K."/>
            <person name="Xie G."/>
            <person name="Foley B.T."/>
            <person name="Williamson C.H."/>
            <person name="Foster J.T."/>
            <person name="Johnson S.L."/>
            <person name="Chertkov O."/>
            <person name="Teshima H."/>
            <person name="Gibbons H.S."/>
            <person name="Johnsky L.A."/>
            <person name="Karavis M.A."/>
            <person name="Smith L.A."/>
        </authorList>
    </citation>
    <scope>NUCLEOTIDE SEQUENCE [LARGE SCALE GENOMIC DNA]</scope>
    <source>
        <strain evidence="2 3">CDC 2741</strain>
    </source>
</reference>
<keyword evidence="3" id="KW-1185">Reference proteome</keyword>
<accession>A0A0C1TZQ5</accession>
<dbReference type="EMBL" id="AYSO01000020">
    <property type="protein sequence ID" value="KIE44773.1"/>
    <property type="molecule type" value="Genomic_DNA"/>
</dbReference>
<sequence>MDSSIKKNFNNTEEETINFTAFNLDDGNYVVNRGDGWILSRQNQILGGTEVRSGSTGIVGDLRVRDNTTPYCYPTSSFNEKYIRDIVQNVFGNFNEVNQIPIGFECSRTAPDNKNLYMYLQYTYIRYEIIKVLQQQITERAVLYVPSLGYVKSIEFNSNEKIDKNFYFQVDDKCILNEQFLYKKISSTNTNKNIKNDNIDNTNSETNKTQPLVPYSNGLYVINKGDGYIRTNDRDLIGTLLIEANSSGSIIQPRLRNTTEPIFISSNLTKFSQQYTEERLKDAFNIKLFNTSTALFKFVEEAPANKNICIKAYNTYEKYELVEYRNGTIINSAQYYLPSLGYSEVIDVPSSGAPVVETPIVETQFIQKGPEEEIVIGVISPDENIQQINTAISESYTYDIPDIVGKKPFYILFTVNNTNFYKISAEDNSVPLKIYEVIGSGNRNMQDGNLSNDNIKAINYITGFDFSDKDYLIVQLFKGKNYYIRVPQISPTIKTKIIFKNEHRSNINLLGNSTVNILNNLNSPGLSYYTRLSPDINKHISYEFTVPGTFNNKDTSNVRLYTSDNQGLGNLYRVTESHQGYSLSPIKNNFNVLNNTESVNLLKGVTYILNIKVTQVNNYNIRLNINITN</sequence>
<dbReference type="Proteomes" id="UP000031366">
    <property type="component" value="Unassembled WGS sequence"/>
</dbReference>
<evidence type="ECO:0000313" key="3">
    <source>
        <dbReference type="Proteomes" id="UP000031366"/>
    </source>
</evidence>
<name>A0A0C1TZQ5_9CLOT</name>
<evidence type="ECO:0000313" key="2">
    <source>
        <dbReference type="EMBL" id="KIE44773.1"/>
    </source>
</evidence>
<proteinExistence type="predicted"/>
<gene>
    <name evidence="2" type="primary">ha-70</name>
    <name evidence="2" type="ORF">U732_104</name>
</gene>
<dbReference type="InterPro" id="IPR040597">
    <property type="entry name" value="HA70_C"/>
</dbReference>
<dbReference type="InterPro" id="IPR003897">
    <property type="entry name" value="Clenterotox"/>
</dbReference>
<dbReference type="AlphaFoldDB" id="A0A0C1TZQ5"/>
<feature type="domain" description="Hemagglutinin component HA-70 C-terminal" evidence="1">
    <location>
        <begin position="495"/>
        <end position="629"/>
    </location>
</feature>
<comment type="caution">
    <text evidence="2">The sequence shown here is derived from an EMBL/GenBank/DDBJ whole genome shotgun (WGS) entry which is preliminary data.</text>
</comment>
<dbReference type="Pfam" id="PF03505">
    <property type="entry name" value="Clenterotox"/>
    <property type="match status" value="2"/>
</dbReference>
<dbReference type="Gene3D" id="2.60.120.1090">
    <property type="match status" value="1"/>
</dbReference>
<dbReference type="Gene3D" id="2.170.15.20">
    <property type="match status" value="2"/>
</dbReference>